<reference evidence="1 2" key="1">
    <citation type="submission" date="2013-02" db="EMBL/GenBank/DDBJ databases">
        <title>The Genome Sequence of Acinetobacter sp. ANC 3862.</title>
        <authorList>
            <consortium name="The Broad Institute Genome Sequencing Platform"/>
            <consortium name="The Broad Institute Genome Sequencing Center for Infectious Disease"/>
            <person name="Cerqueira G."/>
            <person name="Feldgarden M."/>
            <person name="Courvalin P."/>
            <person name="Perichon B."/>
            <person name="Grillot-Courvalin C."/>
            <person name="Clermont D."/>
            <person name="Rocha E."/>
            <person name="Yoon E.-J."/>
            <person name="Nemec A."/>
            <person name="Walker B."/>
            <person name="Young S.K."/>
            <person name="Zeng Q."/>
            <person name="Gargeya S."/>
            <person name="Fitzgerald M."/>
            <person name="Haas B."/>
            <person name="Abouelleil A."/>
            <person name="Alvarado L."/>
            <person name="Arachchi H.M."/>
            <person name="Berlin A.M."/>
            <person name="Chapman S.B."/>
            <person name="Dewar J."/>
            <person name="Goldberg J."/>
            <person name="Griggs A."/>
            <person name="Gujja S."/>
            <person name="Hansen M."/>
            <person name="Howarth C."/>
            <person name="Imamovic A."/>
            <person name="Larimer J."/>
            <person name="McCowan C."/>
            <person name="Murphy C."/>
            <person name="Neiman D."/>
            <person name="Pearson M."/>
            <person name="Priest M."/>
            <person name="Roberts A."/>
            <person name="Saif S."/>
            <person name="Shea T."/>
            <person name="Sisk P."/>
            <person name="Sykes S."/>
            <person name="Wortman J."/>
            <person name="Nusbaum C."/>
            <person name="Birren B."/>
        </authorList>
    </citation>
    <scope>NUCLEOTIDE SEQUENCE [LARGE SCALE GENOMIC DNA]</scope>
    <source>
        <strain evidence="1 2">ANC 3862</strain>
    </source>
</reference>
<organism evidence="1 2">
    <name type="scientific">Acinetobacter modestus</name>
    <dbReference type="NCBI Taxonomy" id="1776740"/>
    <lineage>
        <taxon>Bacteria</taxon>
        <taxon>Pseudomonadati</taxon>
        <taxon>Pseudomonadota</taxon>
        <taxon>Gammaproteobacteria</taxon>
        <taxon>Moraxellales</taxon>
        <taxon>Moraxellaceae</taxon>
        <taxon>Acinetobacter</taxon>
    </lineage>
</organism>
<dbReference type="EMBL" id="APRP01000003">
    <property type="protein sequence ID" value="ENX04446.1"/>
    <property type="molecule type" value="Genomic_DNA"/>
</dbReference>
<evidence type="ECO:0000313" key="2">
    <source>
        <dbReference type="Proteomes" id="UP000013248"/>
    </source>
</evidence>
<gene>
    <name evidence="1" type="ORF">F900_00018</name>
</gene>
<dbReference type="HOGENOM" id="CLU_220403_0_0_6"/>
<dbReference type="AlphaFoldDB" id="N9NFT3"/>
<sequence length="36" mass="4128">MVLILASYVYGGGEYMYDEDEVIVELKKILIFLNDA</sequence>
<dbReference type="eggNOG" id="ENOG5031SXB">
    <property type="taxonomic scope" value="Bacteria"/>
</dbReference>
<proteinExistence type="predicted"/>
<comment type="caution">
    <text evidence="1">The sequence shown here is derived from an EMBL/GenBank/DDBJ whole genome shotgun (WGS) entry which is preliminary data.</text>
</comment>
<protein>
    <submittedName>
        <fullName evidence="1">Uncharacterized protein</fullName>
    </submittedName>
</protein>
<evidence type="ECO:0000313" key="1">
    <source>
        <dbReference type="EMBL" id="ENX04446.1"/>
    </source>
</evidence>
<accession>N9NFT3</accession>
<dbReference type="Proteomes" id="UP000013248">
    <property type="component" value="Unassembled WGS sequence"/>
</dbReference>
<name>N9NFT3_9GAMM</name>